<evidence type="ECO:0000256" key="1">
    <source>
        <dbReference type="SAM" id="MobiDB-lite"/>
    </source>
</evidence>
<dbReference type="Pfam" id="PF11888">
    <property type="entry name" value="DUF3408"/>
    <property type="match status" value="1"/>
</dbReference>
<keyword evidence="3" id="KW-1185">Reference proteome</keyword>
<comment type="caution">
    <text evidence="2">The sequence shown here is derived from an EMBL/GenBank/DDBJ whole genome shotgun (WGS) entry which is preliminary data.</text>
</comment>
<organism evidence="2 3">
    <name type="scientific">Empedobacter brevis NBRC 14943 = ATCC 43319</name>
    <dbReference type="NCBI Taxonomy" id="1218108"/>
    <lineage>
        <taxon>Bacteria</taxon>
        <taxon>Pseudomonadati</taxon>
        <taxon>Bacteroidota</taxon>
        <taxon>Flavobacteriia</taxon>
        <taxon>Flavobacteriales</taxon>
        <taxon>Weeksellaceae</taxon>
        <taxon>Empedobacter</taxon>
    </lineage>
</organism>
<dbReference type="OrthoDB" id="949719at2"/>
<sequence length="140" mass="16423">MDDNNKKVKSDIDEAKMMNLMVDGVRKEGFDISAEEILEKKKNEGQEQEQPFKKGNTRPKSYSRPDYEEIFFKDVKSTARHVKSVHIDPDHHKKLSRIVQVIGDNNTTIYAYLYNLLDHHFGEFEESITTSFNEKNRPIF</sequence>
<dbReference type="InterPro" id="IPR021823">
    <property type="entry name" value="DUF3408"/>
</dbReference>
<dbReference type="EMBL" id="BJXC01000009">
    <property type="protein sequence ID" value="GEM51828.1"/>
    <property type="molecule type" value="Genomic_DNA"/>
</dbReference>
<accession>A0A511NH45</accession>
<dbReference type="AlphaFoldDB" id="A0A511NH45"/>
<dbReference type="RefSeq" id="WP_019974527.1">
    <property type="nucleotide sequence ID" value="NZ_BJXC01000009.1"/>
</dbReference>
<evidence type="ECO:0008006" key="4">
    <source>
        <dbReference type="Google" id="ProtNLM"/>
    </source>
</evidence>
<dbReference type="Proteomes" id="UP000321245">
    <property type="component" value="Unassembled WGS sequence"/>
</dbReference>
<name>A0A511NH45_9FLAO</name>
<feature type="region of interest" description="Disordered" evidence="1">
    <location>
        <begin position="36"/>
        <end position="62"/>
    </location>
</feature>
<reference evidence="2 3" key="1">
    <citation type="submission" date="2019-07" db="EMBL/GenBank/DDBJ databases">
        <title>Whole genome shotgun sequence of Empedobacter brevis NBRC 14943.</title>
        <authorList>
            <person name="Hosoyama A."/>
            <person name="Uohara A."/>
            <person name="Ohji S."/>
            <person name="Ichikawa N."/>
        </authorList>
    </citation>
    <scope>NUCLEOTIDE SEQUENCE [LARGE SCALE GENOMIC DNA]</scope>
    <source>
        <strain evidence="2 3">NBRC 14943</strain>
    </source>
</reference>
<evidence type="ECO:0000313" key="2">
    <source>
        <dbReference type="EMBL" id="GEM51828.1"/>
    </source>
</evidence>
<evidence type="ECO:0000313" key="3">
    <source>
        <dbReference type="Proteomes" id="UP000321245"/>
    </source>
</evidence>
<dbReference type="GeneID" id="84649243"/>
<dbReference type="STRING" id="1218108.GCA_000382425_01016"/>
<gene>
    <name evidence="2" type="ORF">EB1_16180</name>
</gene>
<protein>
    <recommendedName>
        <fullName evidence="4">Conjugal transfer protein TraB</fullName>
    </recommendedName>
</protein>
<proteinExistence type="predicted"/>